<dbReference type="Gene3D" id="6.10.140.2220">
    <property type="match status" value="1"/>
</dbReference>
<dbReference type="EMBL" id="CP089279">
    <property type="protein sequence ID" value="USP80573.1"/>
    <property type="molecule type" value="Genomic_DNA"/>
</dbReference>
<dbReference type="Proteomes" id="UP001056012">
    <property type="component" value="Chromosome 6"/>
</dbReference>
<dbReference type="Pfam" id="PF01753">
    <property type="entry name" value="zf-MYND"/>
    <property type="match status" value="1"/>
</dbReference>
<keyword evidence="3" id="KW-0862">Zinc</keyword>
<evidence type="ECO:0000259" key="5">
    <source>
        <dbReference type="PROSITE" id="PS50865"/>
    </source>
</evidence>
<keyword evidence="2 4" id="KW-0863">Zinc-finger</keyword>
<evidence type="ECO:0000256" key="2">
    <source>
        <dbReference type="ARBA" id="ARBA00022771"/>
    </source>
</evidence>
<evidence type="ECO:0000313" key="6">
    <source>
        <dbReference type="EMBL" id="USP80573.1"/>
    </source>
</evidence>
<protein>
    <submittedName>
        <fullName evidence="6">Zf-MYND domain containing protein</fullName>
    </submittedName>
</protein>
<reference evidence="6" key="1">
    <citation type="submission" date="2021-12" db="EMBL/GenBank/DDBJ databases">
        <title>Curvularia clavata genome.</title>
        <authorList>
            <person name="Cao Y."/>
        </authorList>
    </citation>
    <scope>NUCLEOTIDE SEQUENCE</scope>
    <source>
        <strain evidence="6">Yc1106</strain>
    </source>
</reference>
<dbReference type="AlphaFoldDB" id="A0A9Q9DU49"/>
<name>A0A9Q9DU49_CURCL</name>
<dbReference type="VEuPathDB" id="FungiDB:yc1106_07847"/>
<dbReference type="SUPFAM" id="SSF144232">
    <property type="entry name" value="HIT/MYND zinc finger-like"/>
    <property type="match status" value="1"/>
</dbReference>
<gene>
    <name evidence="6" type="ORF">yc1106_07847</name>
</gene>
<evidence type="ECO:0000256" key="4">
    <source>
        <dbReference type="PROSITE-ProRule" id="PRU00134"/>
    </source>
</evidence>
<keyword evidence="7" id="KW-1185">Reference proteome</keyword>
<accession>A0A9Q9DU49</accession>
<proteinExistence type="predicted"/>
<evidence type="ECO:0000256" key="1">
    <source>
        <dbReference type="ARBA" id="ARBA00022723"/>
    </source>
</evidence>
<evidence type="ECO:0000256" key="3">
    <source>
        <dbReference type="ARBA" id="ARBA00022833"/>
    </source>
</evidence>
<evidence type="ECO:0000313" key="7">
    <source>
        <dbReference type="Proteomes" id="UP001056012"/>
    </source>
</evidence>
<feature type="domain" description="MYND-type" evidence="5">
    <location>
        <begin position="9"/>
        <end position="49"/>
    </location>
</feature>
<sequence>MTSNDKTVCAVCGNPASNKCAGCRSDTSSIYYCGKVCQVRDWPKHKKACHDAQNLHLEKALKRIAEIVKQACYHFRKATWSTPTMNADIGECFLKLHNKRFMEKTSFFVDFPRHLAPTKEIERAILFATGCREPLTWMHELFAALFKGLDVEIEEISVGLGNIHRAVIFDSSPDPPEMNWPNCFHDILRVKSTKTRKQWVIDITGEQYGISGALWVWVDYEKAHMAKGVARHPFGWNRALASVGEKAPGNLGLWLKIGCMASDHVNAAIKTWISHHELSLAKLITLDEEGYKESKDSLLKTVNDAIRSFITANRFDTEFQAAKDYELTNPGKGDRAVSEAFQAFANKFLEDSYTVPN</sequence>
<organism evidence="6 7">
    <name type="scientific">Curvularia clavata</name>
    <dbReference type="NCBI Taxonomy" id="95742"/>
    <lineage>
        <taxon>Eukaryota</taxon>
        <taxon>Fungi</taxon>
        <taxon>Dikarya</taxon>
        <taxon>Ascomycota</taxon>
        <taxon>Pezizomycotina</taxon>
        <taxon>Dothideomycetes</taxon>
        <taxon>Pleosporomycetidae</taxon>
        <taxon>Pleosporales</taxon>
        <taxon>Pleosporineae</taxon>
        <taxon>Pleosporaceae</taxon>
        <taxon>Curvularia</taxon>
    </lineage>
</organism>
<dbReference type="GO" id="GO:0008270">
    <property type="term" value="F:zinc ion binding"/>
    <property type="evidence" value="ECO:0007669"/>
    <property type="project" value="UniProtKB-KW"/>
</dbReference>
<dbReference type="InterPro" id="IPR002893">
    <property type="entry name" value="Znf_MYND"/>
</dbReference>
<keyword evidence="1" id="KW-0479">Metal-binding</keyword>
<dbReference type="PROSITE" id="PS50865">
    <property type="entry name" value="ZF_MYND_2"/>
    <property type="match status" value="1"/>
</dbReference>
<dbReference type="OrthoDB" id="432970at2759"/>